<keyword evidence="2" id="KW-1185">Reference proteome</keyword>
<evidence type="ECO:0000313" key="3">
    <source>
        <dbReference type="RefSeq" id="XP_006811416.1"/>
    </source>
</evidence>
<reference evidence="3" key="1">
    <citation type="submission" date="2025-08" db="UniProtKB">
        <authorList>
            <consortium name="RefSeq"/>
        </authorList>
    </citation>
    <scope>IDENTIFICATION</scope>
    <source>
        <tissue evidence="3">Testes</tissue>
    </source>
</reference>
<sequence length="170" mass="19922">VSPIDRDEIHQALLGTKDFVEASLFDNAKGHAVIMLQREWLKYLKYDLRTFLDFLPPIDDWQFSYPGSTESQRQRRLLQSLDDAEKINADRSPSALKRKKEKERRKKQAAIARKKLLKEMKKKNKKVKKTGGQVTIRTPGEEAEQKGLEEKEEKDDEKQEITFSSTFRNR</sequence>
<feature type="non-terminal residue" evidence="3">
    <location>
        <position position="170"/>
    </location>
</feature>
<evidence type="ECO:0000313" key="2">
    <source>
        <dbReference type="Proteomes" id="UP000694865"/>
    </source>
</evidence>
<name>A0ABM0LUH5_SACKO</name>
<gene>
    <name evidence="3" type="primary">LOC102807983</name>
</gene>
<feature type="compositionally biased region" description="Polar residues" evidence="1">
    <location>
        <begin position="161"/>
        <end position="170"/>
    </location>
</feature>
<dbReference type="GeneID" id="102807983"/>
<feature type="region of interest" description="Disordered" evidence="1">
    <location>
        <begin position="65"/>
        <end position="170"/>
    </location>
</feature>
<organism evidence="2 3">
    <name type="scientific">Saccoglossus kowalevskii</name>
    <name type="common">Acorn worm</name>
    <dbReference type="NCBI Taxonomy" id="10224"/>
    <lineage>
        <taxon>Eukaryota</taxon>
        <taxon>Metazoa</taxon>
        <taxon>Hemichordata</taxon>
        <taxon>Enteropneusta</taxon>
        <taxon>Harrimaniidae</taxon>
        <taxon>Saccoglossus</taxon>
    </lineage>
</organism>
<proteinExistence type="predicted"/>
<feature type="non-terminal residue" evidence="3">
    <location>
        <position position="1"/>
    </location>
</feature>
<dbReference type="Proteomes" id="UP000694865">
    <property type="component" value="Unplaced"/>
</dbReference>
<evidence type="ECO:0000256" key="1">
    <source>
        <dbReference type="SAM" id="MobiDB-lite"/>
    </source>
</evidence>
<feature type="compositionally biased region" description="Basic residues" evidence="1">
    <location>
        <begin position="96"/>
        <end position="129"/>
    </location>
</feature>
<accession>A0ABM0LUH5</accession>
<feature type="compositionally biased region" description="Basic and acidic residues" evidence="1">
    <location>
        <begin position="139"/>
        <end position="160"/>
    </location>
</feature>
<protein>
    <submittedName>
        <fullName evidence="3">UPF0329 protein ECU05_1680/ECU11_0050-like</fullName>
    </submittedName>
</protein>
<dbReference type="RefSeq" id="XP_006811416.1">
    <property type="nucleotide sequence ID" value="XM_006811353.1"/>
</dbReference>